<comment type="caution">
    <text evidence="6">The sequence shown here is derived from an EMBL/GenBank/DDBJ whole genome shotgun (WGS) entry which is preliminary data.</text>
</comment>
<comment type="similarity">
    <text evidence="1">Belongs to the LysR transcriptional regulatory family.</text>
</comment>
<dbReference type="CDD" id="cd08440">
    <property type="entry name" value="PBP2_LTTR_like_4"/>
    <property type="match status" value="1"/>
</dbReference>
<dbReference type="GO" id="GO:0005829">
    <property type="term" value="C:cytosol"/>
    <property type="evidence" value="ECO:0007669"/>
    <property type="project" value="TreeGrafter"/>
</dbReference>
<sequence length="355" mass="39319">MRWKFKRISLSLRQWHAAKSRSEHSAFNGRPQENSHCALSSLGLAMRDRNSAGMPRGSVMFNLTLRQLRAIHTINDCGSFAAAARGLNVSAAALSAMMREAEAAIGFRLFERTTRSLRLTDTGAEFLPHVQRILAELERADAFIQRQREGESATLRIAATQFLSCAVLPPLLYAFRNAVPEARIQMIDSAIDDVIETVRSGKADLGVYLDVDSDEGLEAVPLFRSPLCVVLGQTHPLADQPSITWSQLAGHNIIYVGREQNLRQNLAEAQVDLDILPHQQVAHGTSALTLVAAGEGIAVMTRYVQPMLPIYGLRMVPLVEPSLDRQVMVIHRRKPHLSRLSRKFVAFAQATRLGD</sequence>
<dbReference type="InterPro" id="IPR050950">
    <property type="entry name" value="HTH-type_LysR_regulators"/>
</dbReference>
<dbReference type="InterPro" id="IPR000847">
    <property type="entry name" value="LysR_HTH_N"/>
</dbReference>
<evidence type="ECO:0000259" key="5">
    <source>
        <dbReference type="PROSITE" id="PS50931"/>
    </source>
</evidence>
<dbReference type="OrthoDB" id="9815174at2"/>
<evidence type="ECO:0000256" key="4">
    <source>
        <dbReference type="ARBA" id="ARBA00023163"/>
    </source>
</evidence>
<evidence type="ECO:0000256" key="1">
    <source>
        <dbReference type="ARBA" id="ARBA00009437"/>
    </source>
</evidence>
<protein>
    <recommendedName>
        <fullName evidence="5">HTH lysR-type domain-containing protein</fullName>
    </recommendedName>
</protein>
<keyword evidence="4" id="KW-0804">Transcription</keyword>
<keyword evidence="3" id="KW-0238">DNA-binding</keyword>
<dbReference type="GO" id="GO:0003677">
    <property type="term" value="F:DNA binding"/>
    <property type="evidence" value="ECO:0007669"/>
    <property type="project" value="UniProtKB-KW"/>
</dbReference>
<dbReference type="Gene3D" id="3.40.190.290">
    <property type="match status" value="1"/>
</dbReference>
<dbReference type="Pfam" id="PF00126">
    <property type="entry name" value="HTH_1"/>
    <property type="match status" value="1"/>
</dbReference>
<gene>
    <name evidence="6" type="ORF">DDE23_09560</name>
</gene>
<keyword evidence="2" id="KW-0805">Transcription regulation</keyword>
<dbReference type="PANTHER" id="PTHR30419">
    <property type="entry name" value="HTH-TYPE TRANSCRIPTIONAL REGULATOR YBHD"/>
    <property type="match status" value="1"/>
</dbReference>
<reference evidence="6 7" key="1">
    <citation type="journal article" date="2011" name="Syst. Appl. Microbiol.">
        <title>Defluviimonas denitrificans gen. nov., sp. nov., and Pararhodobacter aggregans gen. nov., sp. nov., non-phototrophic Rhodobacteraceae from the biofilter of a marine aquaculture.</title>
        <authorList>
            <person name="Foesel B.U."/>
            <person name="Drake H.L."/>
            <person name="Schramm A."/>
        </authorList>
    </citation>
    <scope>NUCLEOTIDE SEQUENCE [LARGE SCALE GENOMIC DNA]</scope>
    <source>
        <strain evidence="6 7">D1-19</strain>
    </source>
</reference>
<dbReference type="PROSITE" id="PS50931">
    <property type="entry name" value="HTH_LYSR"/>
    <property type="match status" value="1"/>
</dbReference>
<dbReference type="InterPro" id="IPR005119">
    <property type="entry name" value="LysR_subst-bd"/>
</dbReference>
<dbReference type="Gene3D" id="1.10.10.10">
    <property type="entry name" value="Winged helix-like DNA-binding domain superfamily/Winged helix DNA-binding domain"/>
    <property type="match status" value="1"/>
</dbReference>
<dbReference type="Pfam" id="PF03466">
    <property type="entry name" value="LysR_substrate"/>
    <property type="match status" value="1"/>
</dbReference>
<dbReference type="GO" id="GO:0003700">
    <property type="term" value="F:DNA-binding transcription factor activity"/>
    <property type="evidence" value="ECO:0007669"/>
    <property type="project" value="InterPro"/>
</dbReference>
<evidence type="ECO:0000313" key="7">
    <source>
        <dbReference type="Proteomes" id="UP000244810"/>
    </source>
</evidence>
<keyword evidence="7" id="KW-1185">Reference proteome</keyword>
<evidence type="ECO:0000256" key="3">
    <source>
        <dbReference type="ARBA" id="ARBA00023125"/>
    </source>
</evidence>
<proteinExistence type="inferred from homology"/>
<dbReference type="FunFam" id="1.10.10.10:FF:000001">
    <property type="entry name" value="LysR family transcriptional regulator"/>
    <property type="match status" value="1"/>
</dbReference>
<dbReference type="AlphaFoldDB" id="A0A2T7USQ1"/>
<dbReference type="PANTHER" id="PTHR30419:SF8">
    <property type="entry name" value="NITROGEN ASSIMILATION TRANSCRIPTIONAL ACTIVATOR-RELATED"/>
    <property type="match status" value="1"/>
</dbReference>
<name>A0A2T7USQ1_9RHOB</name>
<dbReference type="InterPro" id="IPR036388">
    <property type="entry name" value="WH-like_DNA-bd_sf"/>
</dbReference>
<dbReference type="Proteomes" id="UP000244810">
    <property type="component" value="Unassembled WGS sequence"/>
</dbReference>
<dbReference type="InterPro" id="IPR036390">
    <property type="entry name" value="WH_DNA-bd_sf"/>
</dbReference>
<dbReference type="SUPFAM" id="SSF53850">
    <property type="entry name" value="Periplasmic binding protein-like II"/>
    <property type="match status" value="1"/>
</dbReference>
<feature type="domain" description="HTH lysR-type" evidence="5">
    <location>
        <begin position="63"/>
        <end position="120"/>
    </location>
</feature>
<evidence type="ECO:0000313" key="6">
    <source>
        <dbReference type="EMBL" id="PVE47682.1"/>
    </source>
</evidence>
<accession>A0A2T7USQ1</accession>
<evidence type="ECO:0000256" key="2">
    <source>
        <dbReference type="ARBA" id="ARBA00023015"/>
    </source>
</evidence>
<organism evidence="6 7">
    <name type="scientific">Pararhodobacter aggregans</name>
    <dbReference type="NCBI Taxonomy" id="404875"/>
    <lineage>
        <taxon>Bacteria</taxon>
        <taxon>Pseudomonadati</taxon>
        <taxon>Pseudomonadota</taxon>
        <taxon>Alphaproteobacteria</taxon>
        <taxon>Rhodobacterales</taxon>
        <taxon>Paracoccaceae</taxon>
        <taxon>Pararhodobacter</taxon>
    </lineage>
</organism>
<dbReference type="EMBL" id="QDDR01000004">
    <property type="protein sequence ID" value="PVE47682.1"/>
    <property type="molecule type" value="Genomic_DNA"/>
</dbReference>
<dbReference type="SUPFAM" id="SSF46785">
    <property type="entry name" value="Winged helix' DNA-binding domain"/>
    <property type="match status" value="1"/>
</dbReference>